<dbReference type="PANTHER" id="PTHR13142">
    <property type="entry name" value="INNER CENTROMERE PROTEIN"/>
    <property type="match status" value="1"/>
</dbReference>
<feature type="compositionally biased region" description="Low complexity" evidence="8">
    <location>
        <begin position="658"/>
        <end position="680"/>
    </location>
</feature>
<dbReference type="EMBL" id="LCWF01000002">
    <property type="protein sequence ID" value="KKY29188.1"/>
    <property type="molecule type" value="Genomic_DNA"/>
</dbReference>
<feature type="compositionally biased region" description="Polar residues" evidence="8">
    <location>
        <begin position="1006"/>
        <end position="1021"/>
    </location>
</feature>
<evidence type="ECO:0000313" key="10">
    <source>
        <dbReference type="EMBL" id="KKY29188.1"/>
    </source>
</evidence>
<feature type="compositionally biased region" description="Polar residues" evidence="8">
    <location>
        <begin position="155"/>
        <end position="165"/>
    </location>
</feature>
<keyword evidence="6" id="KW-0206">Cytoskeleton</keyword>
<evidence type="ECO:0000256" key="4">
    <source>
        <dbReference type="ARBA" id="ARBA00022490"/>
    </source>
</evidence>
<evidence type="ECO:0000313" key="11">
    <source>
        <dbReference type="Proteomes" id="UP000053317"/>
    </source>
</evidence>
<name>A0A0G2H1I5_PHACM</name>
<dbReference type="Gene3D" id="6.10.250.2990">
    <property type="match status" value="1"/>
</dbReference>
<evidence type="ECO:0000256" key="3">
    <source>
        <dbReference type="ARBA" id="ARBA00010042"/>
    </source>
</evidence>
<feature type="compositionally biased region" description="Polar residues" evidence="8">
    <location>
        <begin position="937"/>
        <end position="951"/>
    </location>
</feature>
<feature type="compositionally biased region" description="Polar residues" evidence="8">
    <location>
        <begin position="1064"/>
        <end position="1085"/>
    </location>
</feature>
<organism evidence="10 11">
    <name type="scientific">Phaeomoniella chlamydospora</name>
    <name type="common">Phaeoacremonium chlamydosporum</name>
    <dbReference type="NCBI Taxonomy" id="158046"/>
    <lineage>
        <taxon>Eukaryota</taxon>
        <taxon>Fungi</taxon>
        <taxon>Dikarya</taxon>
        <taxon>Ascomycota</taxon>
        <taxon>Pezizomycotina</taxon>
        <taxon>Eurotiomycetes</taxon>
        <taxon>Chaetothyriomycetidae</taxon>
        <taxon>Phaeomoniellales</taxon>
        <taxon>Phaeomoniellaceae</taxon>
        <taxon>Phaeomoniella</taxon>
    </lineage>
</organism>
<feature type="compositionally biased region" description="Polar residues" evidence="8">
    <location>
        <begin position="737"/>
        <end position="752"/>
    </location>
</feature>
<dbReference type="GO" id="GO:0007059">
    <property type="term" value="P:chromosome segregation"/>
    <property type="evidence" value="ECO:0007669"/>
    <property type="project" value="UniProtKB-KW"/>
</dbReference>
<feature type="region of interest" description="Disordered" evidence="8">
    <location>
        <begin position="514"/>
        <end position="555"/>
    </location>
</feature>
<feature type="compositionally biased region" description="Low complexity" evidence="8">
    <location>
        <begin position="767"/>
        <end position="790"/>
    </location>
</feature>
<feature type="compositionally biased region" description="Basic and acidic residues" evidence="8">
    <location>
        <begin position="333"/>
        <end position="361"/>
    </location>
</feature>
<evidence type="ECO:0000256" key="5">
    <source>
        <dbReference type="ARBA" id="ARBA00022829"/>
    </source>
</evidence>
<keyword evidence="11" id="KW-1185">Reference proteome</keyword>
<feature type="region of interest" description="Disordered" evidence="8">
    <location>
        <begin position="1047"/>
        <end position="1122"/>
    </location>
</feature>
<keyword evidence="5" id="KW-0159">Chromosome partition</keyword>
<reference evidence="10 11" key="2">
    <citation type="submission" date="2015-05" db="EMBL/GenBank/DDBJ databases">
        <authorList>
            <person name="Morales-Cruz A."/>
            <person name="Amrine K.C."/>
            <person name="Cantu D."/>
        </authorList>
    </citation>
    <scope>NUCLEOTIDE SEQUENCE [LARGE SCALE GENOMIC DNA]</scope>
    <source>
        <strain evidence="10">UCRPC4</strain>
    </source>
</reference>
<feature type="compositionally biased region" description="Low complexity" evidence="8">
    <location>
        <begin position="691"/>
        <end position="704"/>
    </location>
</feature>
<dbReference type="AlphaFoldDB" id="A0A0G2H1I5"/>
<protein>
    <submittedName>
        <fullName evidence="10">Putative inner centromere protein</fullName>
    </submittedName>
</protein>
<comment type="similarity">
    <text evidence="3">Belongs to the INCENP family.</text>
</comment>
<feature type="region of interest" description="Disordered" evidence="8">
    <location>
        <begin position="481"/>
        <end position="501"/>
    </location>
</feature>
<feature type="region of interest" description="Disordered" evidence="8">
    <location>
        <begin position="124"/>
        <end position="361"/>
    </location>
</feature>
<dbReference type="Proteomes" id="UP000053317">
    <property type="component" value="Unassembled WGS sequence"/>
</dbReference>
<feature type="compositionally biased region" description="Low complexity" evidence="8">
    <location>
        <begin position="1111"/>
        <end position="1120"/>
    </location>
</feature>
<evidence type="ECO:0000256" key="7">
    <source>
        <dbReference type="ARBA" id="ARBA00023242"/>
    </source>
</evidence>
<feature type="compositionally biased region" description="Basic and acidic residues" evidence="8">
    <location>
        <begin position="827"/>
        <end position="880"/>
    </location>
</feature>
<gene>
    <name evidence="10" type="ORF">UCRPC4_g00094</name>
</gene>
<dbReference type="GO" id="GO:0005819">
    <property type="term" value="C:spindle"/>
    <property type="evidence" value="ECO:0007669"/>
    <property type="project" value="UniProtKB-SubCell"/>
</dbReference>
<comment type="caution">
    <text evidence="10">The sequence shown here is derived from an EMBL/GenBank/DDBJ whole genome shotgun (WGS) entry which is preliminary data.</text>
</comment>
<feature type="region of interest" description="Disordered" evidence="8">
    <location>
        <begin position="423"/>
        <end position="451"/>
    </location>
</feature>
<dbReference type="InterPro" id="IPR005635">
    <property type="entry name" value="Inner_centromere_prot_ARK-bd"/>
</dbReference>
<feature type="region of interest" description="Disordered" evidence="8">
    <location>
        <begin position="597"/>
        <end position="1032"/>
    </location>
</feature>
<dbReference type="OrthoDB" id="6123at2759"/>
<feature type="compositionally biased region" description="Polar residues" evidence="8">
    <location>
        <begin position="881"/>
        <end position="893"/>
    </location>
</feature>
<evidence type="ECO:0000256" key="1">
    <source>
        <dbReference type="ARBA" id="ARBA00004123"/>
    </source>
</evidence>
<proteinExistence type="inferred from homology"/>
<comment type="subcellular location">
    <subcellularLocation>
        <location evidence="2">Cytoplasm</location>
        <location evidence="2">Cytoskeleton</location>
        <location evidence="2">Spindle</location>
    </subcellularLocation>
    <subcellularLocation>
        <location evidence="1">Nucleus</location>
    </subcellularLocation>
</comment>
<evidence type="ECO:0000256" key="6">
    <source>
        <dbReference type="ARBA" id="ARBA00023212"/>
    </source>
</evidence>
<feature type="compositionally biased region" description="Polar residues" evidence="8">
    <location>
        <begin position="522"/>
        <end position="540"/>
    </location>
</feature>
<feature type="compositionally biased region" description="Low complexity" evidence="8">
    <location>
        <begin position="1054"/>
        <end position="1063"/>
    </location>
</feature>
<sequence length="1211" mass="133312">MASRAQTTVGSAAWIAAEKENAYQLLAQEKEEIIFPAQHEMEWLNEHMAEIFSKSQFNVTDVFKTPGKLRGKTPRTARKRNVQEARIPLGDVFSSNPQAVASPRQNKFNKQLATFEIAKDLQPKAASVPKPTTTVKPNTDSGYHGMTEDEMEVDLQSQQTTQNEHGTVDQDIVDERTPLGTASVSPPDERRTTEGSFHSAKEEQTAKLAALMQSEPVQESPAKSPEGEAEFEAAPRPASPTEDMEVDVPEKQAPFDIEHEFSDIGSPSDGSTPDRPIVRKSSLTFASLPAREPLTKKSIGNRTSRTSQIEQFGSNAYGGRLTGGNRSTQIHPEPSEPIRDHDMLDGDQHRPVSLDDSDAETRATKLHNKSSTQRLHEKIDMLGKTQPPRQSKSIPNLAALTAKSAKTNQVPAETTHIIAPKTTSAHSIPDDDDSWIKPLESTPPRPGLTKSHTMDMMEQIPERDTVGDLDYHIPAPEQWYERSPDDAPVHPSPPKLGHQKSASTVTLVSPGKAAMAPMGHSKNISVSNPSNPTYDSTTPMGSPKRTYDGPLSASKSRLQSIMKTAKSLFSSSAGISAAAKMEVLSPTAVRAAANNMPGLYPNVSAMLEDKPLPPSPVREPRKTRSSTEREREEQRRDRERQKVDDQLEKAREKERQKAAGFKAAQDKAALAKPNRPPTRTSPRRAQDDQMAVTAQQTASNQQQAPGLKQNEAKRPVRPTKEALQKSKPPTVAIRVGTMSQRVLPSANGTTGPSEGGAAQTAPKPTLTKKASSASINTTTSTNSFKSSMTSQGKPKALILAAQKREQEERETQRKAEEKREAQRKRAAQQEEARRQEQKQRQEADRLARERAAAEEAKRLAQKQAVEKRRLEAARKAEQQRSHTAASEIASNRNEPGPNRPPSRLAGVQPMPRSMVNHPLPNPAKPPKRHLEEEPASNRPQASTYGGTSQQADPKRRRTGDQGTVEQPPMRPTMAPPVRQSNIKSKTSMLPYGYAHAPAPAPIRDTAPQSYGNSQSSSTYNPQPYHGQLNRPAYPMDARYTNQRIVFADAPNPPSHHQQQHQSQFKTPNASHHHAAQQQRSIQMVKSSPAFPNGDNISLPDIPTDSEDSDSDASPSFPVPSWASPSALQRMLIEQEANGTDPDAVFGPMAPLRMEEIFAKGTHKDRLKRLRDRTSSARWIENGDVLTKEEVEKDKIARDRIRGEGGWRMGIS</sequence>
<feature type="domain" description="Inner centromere protein ARK-binding" evidence="9">
    <location>
        <begin position="1100"/>
        <end position="1157"/>
    </location>
</feature>
<dbReference type="PANTHER" id="PTHR13142:SF1">
    <property type="entry name" value="INNER CENTROMERE PROTEIN"/>
    <property type="match status" value="1"/>
</dbReference>
<dbReference type="Pfam" id="PF03941">
    <property type="entry name" value="INCENP_ARK-bind"/>
    <property type="match status" value="1"/>
</dbReference>
<dbReference type="GO" id="GO:0005634">
    <property type="term" value="C:nucleus"/>
    <property type="evidence" value="ECO:0007669"/>
    <property type="project" value="UniProtKB-SubCell"/>
</dbReference>
<accession>A0A0G2H1I5</accession>
<evidence type="ECO:0000256" key="2">
    <source>
        <dbReference type="ARBA" id="ARBA00004186"/>
    </source>
</evidence>
<feature type="compositionally biased region" description="Basic and acidic residues" evidence="8">
    <location>
        <begin position="187"/>
        <end position="205"/>
    </location>
</feature>
<feature type="compositionally biased region" description="Polar residues" evidence="8">
    <location>
        <begin position="978"/>
        <end position="987"/>
    </location>
</feature>
<feature type="compositionally biased region" description="Basic and acidic residues" evidence="8">
    <location>
        <begin position="618"/>
        <end position="657"/>
    </location>
</feature>
<feature type="compositionally biased region" description="Polar residues" evidence="8">
    <location>
        <begin position="298"/>
        <end position="314"/>
    </location>
</feature>
<evidence type="ECO:0000259" key="9">
    <source>
        <dbReference type="Pfam" id="PF03941"/>
    </source>
</evidence>
<reference evidence="10 11" key="1">
    <citation type="submission" date="2015-05" db="EMBL/GenBank/DDBJ databases">
        <title>Distinctive expansion of gene families associated with plant cell wall degradation and secondary metabolism in the genomes of grapevine trunk pathogens.</title>
        <authorList>
            <person name="Lawrence D.P."/>
            <person name="Travadon R."/>
            <person name="Rolshausen P.E."/>
            <person name="Baumgartner K."/>
        </authorList>
    </citation>
    <scope>NUCLEOTIDE SEQUENCE [LARGE SCALE GENOMIC DNA]</scope>
    <source>
        <strain evidence="10">UCRPC4</strain>
    </source>
</reference>
<evidence type="ECO:0000256" key="8">
    <source>
        <dbReference type="SAM" id="MobiDB-lite"/>
    </source>
</evidence>
<feature type="compositionally biased region" description="Basic and acidic residues" evidence="8">
    <location>
        <begin position="710"/>
        <end position="724"/>
    </location>
</feature>
<keyword evidence="4" id="KW-0963">Cytoplasm</keyword>
<keyword evidence="7" id="KW-0539">Nucleus</keyword>
<feature type="compositionally biased region" description="Low complexity" evidence="8">
    <location>
        <begin position="128"/>
        <end position="137"/>
    </location>
</feature>
<feature type="compositionally biased region" description="Basic and acidic residues" evidence="8">
    <location>
        <begin position="802"/>
        <end position="820"/>
    </location>
</feature>